<dbReference type="NCBIfam" id="TIGR00044">
    <property type="entry name" value="YggS family pyridoxal phosphate-dependent enzyme"/>
    <property type="match status" value="1"/>
</dbReference>
<feature type="domain" description="Alanine racemase N-terminal" evidence="5">
    <location>
        <begin position="15"/>
        <end position="213"/>
    </location>
</feature>
<dbReference type="Pfam" id="PF01168">
    <property type="entry name" value="Ala_racemase_N"/>
    <property type="match status" value="1"/>
</dbReference>
<accession>A0A1I7H9Z4</accession>
<reference evidence="7" key="1">
    <citation type="submission" date="2016-10" db="EMBL/GenBank/DDBJ databases">
        <authorList>
            <person name="Varghese N."/>
        </authorList>
    </citation>
    <scope>NUCLEOTIDE SEQUENCE [LARGE SCALE GENOMIC DNA]</scope>
    <source>
        <strain evidence="7">DSM 17980</strain>
    </source>
</reference>
<comment type="similarity">
    <text evidence="2 4">Belongs to the pyridoxal phosphate-binding protein YggS/PROSC family.</text>
</comment>
<gene>
    <name evidence="6" type="ORF">SAMN05421543_10466</name>
</gene>
<dbReference type="InterPro" id="IPR001608">
    <property type="entry name" value="Ala_racemase_N"/>
</dbReference>
<feature type="modified residue" description="N6-(pyridoxal phosphate)lysine" evidence="2 3">
    <location>
        <position position="23"/>
    </location>
</feature>
<dbReference type="Proteomes" id="UP000183508">
    <property type="component" value="Unassembled WGS sequence"/>
</dbReference>
<evidence type="ECO:0000259" key="5">
    <source>
        <dbReference type="Pfam" id="PF01168"/>
    </source>
</evidence>
<dbReference type="FunFam" id="3.20.20.10:FF:000018">
    <property type="entry name" value="Pyridoxal phosphate homeostasis protein"/>
    <property type="match status" value="1"/>
</dbReference>
<dbReference type="PANTHER" id="PTHR10146">
    <property type="entry name" value="PROLINE SYNTHETASE CO-TRANSCRIBED BACTERIAL HOMOLOG PROTEIN"/>
    <property type="match status" value="1"/>
</dbReference>
<dbReference type="OrthoDB" id="9804072at2"/>
<dbReference type="Gene3D" id="3.20.20.10">
    <property type="entry name" value="Alanine racemase"/>
    <property type="match status" value="1"/>
</dbReference>
<organism evidence="6 7">
    <name type="scientific">Alicyclobacillus macrosporangiidus</name>
    <dbReference type="NCBI Taxonomy" id="392015"/>
    <lineage>
        <taxon>Bacteria</taxon>
        <taxon>Bacillati</taxon>
        <taxon>Bacillota</taxon>
        <taxon>Bacilli</taxon>
        <taxon>Bacillales</taxon>
        <taxon>Alicyclobacillaceae</taxon>
        <taxon>Alicyclobacillus</taxon>
    </lineage>
</organism>
<dbReference type="GO" id="GO:0030170">
    <property type="term" value="F:pyridoxal phosphate binding"/>
    <property type="evidence" value="ECO:0007669"/>
    <property type="project" value="UniProtKB-UniRule"/>
</dbReference>
<protein>
    <recommendedName>
        <fullName evidence="2">Pyridoxal phosphate homeostasis protein</fullName>
        <shortName evidence="2">PLP homeostasis protein</shortName>
    </recommendedName>
</protein>
<dbReference type="STRING" id="392015.SAMN05421543_10466"/>
<evidence type="ECO:0000313" key="7">
    <source>
        <dbReference type="Proteomes" id="UP000183508"/>
    </source>
</evidence>
<comment type="function">
    <text evidence="2">Pyridoxal 5'-phosphate (PLP)-binding protein, which is involved in PLP homeostasis.</text>
</comment>
<dbReference type="AlphaFoldDB" id="A0A1I7H9Z4"/>
<dbReference type="PANTHER" id="PTHR10146:SF14">
    <property type="entry name" value="PYRIDOXAL PHOSPHATE HOMEOSTASIS PROTEIN"/>
    <property type="match status" value="1"/>
</dbReference>
<dbReference type="InterPro" id="IPR029066">
    <property type="entry name" value="PLP-binding_barrel"/>
</dbReference>
<name>A0A1I7H9Z4_9BACL</name>
<evidence type="ECO:0000256" key="4">
    <source>
        <dbReference type="RuleBase" id="RU004514"/>
    </source>
</evidence>
<dbReference type="PROSITE" id="PS01211">
    <property type="entry name" value="UPF0001"/>
    <property type="match status" value="1"/>
</dbReference>
<dbReference type="eggNOG" id="COG0325">
    <property type="taxonomic scope" value="Bacteria"/>
</dbReference>
<dbReference type="InterPro" id="IPR011078">
    <property type="entry name" value="PyrdxlP_homeostasis"/>
</dbReference>
<sequence>MVAEACARSGRSPEAVRLVGVTKTVGPSAVPALLEAGVREFGENRWQHARELLEAPGAGDAVWHFIGHLQSNKAKYVVRHFDWIHSVDSLALAQEISRQAIRYGRTVQVLIQVNVSGEETKSGIPPEEAIPLLRETASLPGLALRGLMTMAPKTEDPERVRPVFARLRELLAEARHELGDPGLTELSMGMSDDFPIAVEEGATLIRVGRLLMGT</sequence>
<proteinExistence type="inferred from homology"/>
<evidence type="ECO:0000256" key="1">
    <source>
        <dbReference type="ARBA" id="ARBA00022898"/>
    </source>
</evidence>
<dbReference type="PIRSF" id="PIRSF004848">
    <property type="entry name" value="YBL036c_PLPDEIII"/>
    <property type="match status" value="1"/>
</dbReference>
<keyword evidence="7" id="KW-1185">Reference proteome</keyword>
<evidence type="ECO:0000256" key="2">
    <source>
        <dbReference type="HAMAP-Rule" id="MF_02087"/>
    </source>
</evidence>
<comment type="cofactor">
    <cofactor evidence="3">
        <name>pyridoxal 5'-phosphate</name>
        <dbReference type="ChEBI" id="CHEBI:597326"/>
    </cofactor>
</comment>
<dbReference type="SUPFAM" id="SSF51419">
    <property type="entry name" value="PLP-binding barrel"/>
    <property type="match status" value="1"/>
</dbReference>
<dbReference type="CDD" id="cd00635">
    <property type="entry name" value="PLPDE_III_YBL036c_like"/>
    <property type="match status" value="1"/>
</dbReference>
<dbReference type="EMBL" id="FPBV01000004">
    <property type="protein sequence ID" value="SFU57480.1"/>
    <property type="molecule type" value="Genomic_DNA"/>
</dbReference>
<keyword evidence="1 2" id="KW-0663">Pyridoxal phosphate</keyword>
<evidence type="ECO:0000256" key="3">
    <source>
        <dbReference type="PIRSR" id="PIRSR004848-1"/>
    </source>
</evidence>
<dbReference type="HAMAP" id="MF_02087">
    <property type="entry name" value="PLP_homeostasis"/>
    <property type="match status" value="1"/>
</dbReference>
<evidence type="ECO:0000313" key="6">
    <source>
        <dbReference type="EMBL" id="SFU57480.1"/>
    </source>
</evidence>